<dbReference type="PANTHER" id="PTHR12818">
    <property type="entry name" value="TRNA (ADENINE(37)-N6)-METHYLTRANSFERASE"/>
    <property type="match status" value="1"/>
</dbReference>
<feature type="non-terminal residue" evidence="4">
    <location>
        <position position="56"/>
    </location>
</feature>
<evidence type="ECO:0000313" key="4">
    <source>
        <dbReference type="EMBL" id="GAH56687.1"/>
    </source>
</evidence>
<comment type="caution">
    <text evidence="4">The sequence shown here is derived from an EMBL/GenBank/DDBJ whole genome shotgun (WGS) entry which is preliminary data.</text>
</comment>
<gene>
    <name evidence="4" type="ORF">S03H2_38499</name>
</gene>
<organism evidence="4">
    <name type="scientific">marine sediment metagenome</name>
    <dbReference type="NCBI Taxonomy" id="412755"/>
    <lineage>
        <taxon>unclassified sequences</taxon>
        <taxon>metagenomes</taxon>
        <taxon>ecological metagenomes</taxon>
    </lineage>
</organism>
<evidence type="ECO:0000256" key="2">
    <source>
        <dbReference type="ARBA" id="ARBA00033753"/>
    </source>
</evidence>
<protein>
    <recommendedName>
        <fullName evidence="3">TsaA-like domain-containing protein</fullName>
    </recommendedName>
</protein>
<dbReference type="Gene3D" id="2.40.30.70">
    <property type="entry name" value="YaeB-like"/>
    <property type="match status" value="1"/>
</dbReference>
<name>X1GHL9_9ZZZZ</name>
<dbReference type="PANTHER" id="PTHR12818:SF0">
    <property type="entry name" value="TRNA (ADENINE(37)-N6)-METHYLTRANSFERASE"/>
    <property type="match status" value="1"/>
</dbReference>
<feature type="domain" description="TsaA-like" evidence="3">
    <location>
        <begin position="1"/>
        <end position="56"/>
    </location>
</feature>
<reference evidence="4" key="1">
    <citation type="journal article" date="2014" name="Front. Microbiol.">
        <title>High frequency of phylogenetically diverse reductive dehalogenase-homologous genes in deep subseafloor sedimentary metagenomes.</title>
        <authorList>
            <person name="Kawai M."/>
            <person name="Futagami T."/>
            <person name="Toyoda A."/>
            <person name="Takaki Y."/>
            <person name="Nishi S."/>
            <person name="Hori S."/>
            <person name="Arai W."/>
            <person name="Tsubouchi T."/>
            <person name="Morono Y."/>
            <person name="Uchiyama I."/>
            <person name="Ito T."/>
            <person name="Fujiyama A."/>
            <person name="Inagaki F."/>
            <person name="Takami H."/>
        </authorList>
    </citation>
    <scope>NUCLEOTIDE SEQUENCE</scope>
    <source>
        <strain evidence="4">Expedition CK06-06</strain>
    </source>
</reference>
<keyword evidence="1" id="KW-0949">S-adenosyl-L-methionine</keyword>
<dbReference type="AlphaFoldDB" id="X1GHL9"/>
<proteinExistence type="inferred from homology"/>
<dbReference type="SUPFAM" id="SSF118196">
    <property type="entry name" value="YaeB-like"/>
    <property type="match status" value="1"/>
</dbReference>
<dbReference type="PROSITE" id="PS51668">
    <property type="entry name" value="TSAA_2"/>
    <property type="match status" value="1"/>
</dbReference>
<evidence type="ECO:0000259" key="3">
    <source>
        <dbReference type="PROSITE" id="PS51668"/>
    </source>
</evidence>
<dbReference type="InterPro" id="IPR023370">
    <property type="entry name" value="TrmO-like_N"/>
</dbReference>
<dbReference type="InterPro" id="IPR036414">
    <property type="entry name" value="YaeB_N_sf"/>
</dbReference>
<dbReference type="Pfam" id="PF01980">
    <property type="entry name" value="TrmO_N"/>
    <property type="match status" value="1"/>
</dbReference>
<sequence>MGNLTQPKRGVFTTRSPARPNPIGLTKVKLVKKEGNVLIVQGLDALEGSPVLDIKS</sequence>
<comment type="similarity">
    <text evidence="2">Belongs to the tRNA methyltransferase O family.</text>
</comment>
<dbReference type="InterPro" id="IPR040372">
    <property type="entry name" value="YaeB-like"/>
</dbReference>
<dbReference type="InterPro" id="IPR036413">
    <property type="entry name" value="YaeB-like_sf"/>
</dbReference>
<dbReference type="PROSITE" id="PS01318">
    <property type="entry name" value="TSAA_1"/>
    <property type="match status" value="1"/>
</dbReference>
<evidence type="ECO:0000256" key="1">
    <source>
        <dbReference type="ARBA" id="ARBA00022691"/>
    </source>
</evidence>
<dbReference type="EMBL" id="BARU01023743">
    <property type="protein sequence ID" value="GAH56687.1"/>
    <property type="molecule type" value="Genomic_DNA"/>
</dbReference>
<dbReference type="InterPro" id="IPR023368">
    <property type="entry name" value="UPF0066_cons_site"/>
</dbReference>
<accession>X1GHL9</accession>